<comment type="subcellular location">
    <subcellularLocation>
        <location evidence="1">Membrane</location>
        <topology evidence="1">Multi-pass membrane protein</topology>
    </subcellularLocation>
</comment>
<dbReference type="PANTHER" id="PTHR48041:SF118">
    <property type="entry name" value="ATP-BINDING CASSETTE TRANSPORTER (ABC TRANSPORTER) FAMILY G MEMBER 16"/>
    <property type="match status" value="1"/>
</dbReference>
<dbReference type="SMART" id="SM00382">
    <property type="entry name" value="AAA"/>
    <property type="match status" value="1"/>
</dbReference>
<dbReference type="InterPro" id="IPR027417">
    <property type="entry name" value="P-loop_NTPase"/>
</dbReference>
<accession>A0ABN8BHE4</accession>
<dbReference type="EMBL" id="OU963900">
    <property type="protein sequence ID" value="CAH0406883.1"/>
    <property type="molecule type" value="Genomic_DNA"/>
</dbReference>
<keyword evidence="7 9" id="KW-1133">Transmembrane helix</keyword>
<protein>
    <recommendedName>
        <fullName evidence="10">ABC transporter domain-containing protein</fullName>
    </recommendedName>
</protein>
<evidence type="ECO:0000256" key="2">
    <source>
        <dbReference type="ARBA" id="ARBA00005814"/>
    </source>
</evidence>
<dbReference type="InterPro" id="IPR050352">
    <property type="entry name" value="ABCG_transporters"/>
</dbReference>
<evidence type="ECO:0000256" key="5">
    <source>
        <dbReference type="ARBA" id="ARBA00022741"/>
    </source>
</evidence>
<keyword evidence="6" id="KW-0067">ATP-binding</keyword>
<feature type="transmembrane region" description="Helical" evidence="9">
    <location>
        <begin position="379"/>
        <end position="399"/>
    </location>
</feature>
<dbReference type="Proteomes" id="UP001153292">
    <property type="component" value="Chromosome 7"/>
</dbReference>
<dbReference type="InterPro" id="IPR003593">
    <property type="entry name" value="AAA+_ATPase"/>
</dbReference>
<feature type="transmembrane region" description="Helical" evidence="9">
    <location>
        <begin position="491"/>
        <end position="511"/>
    </location>
</feature>
<proteinExistence type="inferred from homology"/>
<dbReference type="Pfam" id="PF00005">
    <property type="entry name" value="ABC_tran"/>
    <property type="match status" value="1"/>
</dbReference>
<evidence type="ECO:0000259" key="10">
    <source>
        <dbReference type="PROSITE" id="PS50893"/>
    </source>
</evidence>
<dbReference type="Pfam" id="PF01061">
    <property type="entry name" value="ABC2_membrane"/>
    <property type="match status" value="1"/>
</dbReference>
<keyword evidence="8 9" id="KW-0472">Membrane</keyword>
<dbReference type="InterPro" id="IPR003439">
    <property type="entry name" value="ABC_transporter-like_ATP-bd"/>
</dbReference>
<evidence type="ECO:0000256" key="3">
    <source>
        <dbReference type="ARBA" id="ARBA00022448"/>
    </source>
</evidence>
<evidence type="ECO:0000313" key="12">
    <source>
        <dbReference type="Proteomes" id="UP001153292"/>
    </source>
</evidence>
<dbReference type="SUPFAM" id="SSF52540">
    <property type="entry name" value="P-loop containing nucleoside triphosphate hydrolases"/>
    <property type="match status" value="1"/>
</dbReference>
<dbReference type="PROSITE" id="PS00211">
    <property type="entry name" value="ABC_TRANSPORTER_1"/>
    <property type="match status" value="1"/>
</dbReference>
<dbReference type="InterPro" id="IPR017871">
    <property type="entry name" value="ABC_transporter-like_CS"/>
</dbReference>
<feature type="transmembrane region" description="Helical" evidence="9">
    <location>
        <begin position="355"/>
        <end position="372"/>
    </location>
</feature>
<name>A0ABN8BHE4_CHISP</name>
<evidence type="ECO:0000256" key="6">
    <source>
        <dbReference type="ARBA" id="ARBA00022840"/>
    </source>
</evidence>
<dbReference type="PROSITE" id="PS50893">
    <property type="entry name" value="ABC_TRANSPORTER_2"/>
    <property type="match status" value="1"/>
</dbReference>
<sequence>MATEIVQINDIRKCTSISFTDISCRITKHCGMPWKRKKRERTDHEYVILNEACGAIRPGRLTYILGPSGAGKTTLMKILAGRKRSGVKGAMFGAGRNAVLVSQHATLIDTLTADETLQFAARLKLPNLLQREREQLIANTSKQLGISDVMKTRAGNLSGGERKRLNIACELLVDPNVMLLDEPTSGLDSVSSMSVARALQTVARSGKTVACVIHQPSSQLFNSADDILLLANGRTLYSGALADIPDTLARAGFVCPRYYNMADYMLEIASGEHVGNLALLESEAKSYAYEMKNVARNDLHEVNAKGLPVETETLLRIRQPQTDGYIASFWQQLSALLWRCSLGALRDVYLTQIRLVTHLLVALLLGALYNGAGEDAARIMSNTGCLFFFLLFIFFSNAMPPIHTFPVEAAVILQEHLNKWYSLPTYCISRILVDLPIQLLCATTFTFPAWYLTSQPLDPHRMGCAWLLLILLIILAQTFGLVIGAACDVKLGLFVIPAANIPMLMFSEFFIPYQEMPVYLRPLADISYFRYSFDAILETVYGFGRERLPCNTKIICIFSRPDKYLDHLGLSRNFYGDITALVIWIVLLQISLICVLSFRVHKACR</sequence>
<keyword evidence="12" id="KW-1185">Reference proteome</keyword>
<feature type="domain" description="ABC transporter" evidence="10">
    <location>
        <begin position="17"/>
        <end position="257"/>
    </location>
</feature>
<keyword evidence="4 9" id="KW-0812">Transmembrane</keyword>
<comment type="similarity">
    <text evidence="2">Belongs to the ABC transporter superfamily. ABCG family. Eye pigment precursor importer (TC 3.A.1.204) subfamily.</text>
</comment>
<evidence type="ECO:0000256" key="7">
    <source>
        <dbReference type="ARBA" id="ARBA00022989"/>
    </source>
</evidence>
<keyword evidence="3" id="KW-0813">Transport</keyword>
<keyword evidence="5" id="KW-0547">Nucleotide-binding</keyword>
<evidence type="ECO:0000256" key="1">
    <source>
        <dbReference type="ARBA" id="ARBA00004141"/>
    </source>
</evidence>
<evidence type="ECO:0000313" key="11">
    <source>
        <dbReference type="EMBL" id="CAH0406883.1"/>
    </source>
</evidence>
<organism evidence="11 12">
    <name type="scientific">Chilo suppressalis</name>
    <name type="common">Asiatic rice borer moth</name>
    <dbReference type="NCBI Taxonomy" id="168631"/>
    <lineage>
        <taxon>Eukaryota</taxon>
        <taxon>Metazoa</taxon>
        <taxon>Ecdysozoa</taxon>
        <taxon>Arthropoda</taxon>
        <taxon>Hexapoda</taxon>
        <taxon>Insecta</taxon>
        <taxon>Pterygota</taxon>
        <taxon>Neoptera</taxon>
        <taxon>Endopterygota</taxon>
        <taxon>Lepidoptera</taxon>
        <taxon>Glossata</taxon>
        <taxon>Ditrysia</taxon>
        <taxon>Pyraloidea</taxon>
        <taxon>Crambidae</taxon>
        <taxon>Crambinae</taxon>
        <taxon>Chilo</taxon>
    </lineage>
</organism>
<evidence type="ECO:0000256" key="9">
    <source>
        <dbReference type="SAM" id="Phobius"/>
    </source>
</evidence>
<feature type="transmembrane region" description="Helical" evidence="9">
    <location>
        <begin position="464"/>
        <end position="485"/>
    </location>
</feature>
<gene>
    <name evidence="11" type="ORF">CHILSU_LOCUS10274</name>
</gene>
<feature type="transmembrane region" description="Helical" evidence="9">
    <location>
        <begin position="578"/>
        <end position="598"/>
    </location>
</feature>
<dbReference type="Pfam" id="PF19055">
    <property type="entry name" value="ABC2_membrane_7"/>
    <property type="match status" value="1"/>
</dbReference>
<dbReference type="InterPro" id="IPR013525">
    <property type="entry name" value="ABC2_TM"/>
</dbReference>
<dbReference type="PANTHER" id="PTHR48041">
    <property type="entry name" value="ABC TRANSPORTER G FAMILY MEMBER 28"/>
    <property type="match status" value="1"/>
</dbReference>
<reference evidence="11" key="1">
    <citation type="submission" date="2021-12" db="EMBL/GenBank/DDBJ databases">
        <authorList>
            <person name="King R."/>
        </authorList>
    </citation>
    <scope>NUCLEOTIDE SEQUENCE</scope>
</reference>
<evidence type="ECO:0000256" key="8">
    <source>
        <dbReference type="ARBA" id="ARBA00023136"/>
    </source>
</evidence>
<dbReference type="Gene3D" id="3.40.50.300">
    <property type="entry name" value="P-loop containing nucleotide triphosphate hydrolases"/>
    <property type="match status" value="1"/>
</dbReference>
<evidence type="ECO:0000256" key="4">
    <source>
        <dbReference type="ARBA" id="ARBA00022692"/>
    </source>
</evidence>
<dbReference type="InterPro" id="IPR043926">
    <property type="entry name" value="ABCG_dom"/>
</dbReference>